<evidence type="ECO:0000259" key="6">
    <source>
        <dbReference type="Pfam" id="PF08281"/>
    </source>
</evidence>
<dbReference type="InterPro" id="IPR036388">
    <property type="entry name" value="WH-like_DNA-bd_sf"/>
</dbReference>
<dbReference type="InterPro" id="IPR013324">
    <property type="entry name" value="RNA_pol_sigma_r3/r4-like"/>
</dbReference>
<dbReference type="InterPro" id="IPR014326">
    <property type="entry name" value="RNA_pol_sigma-70_Plancto"/>
</dbReference>
<dbReference type="Pfam" id="PF04542">
    <property type="entry name" value="Sigma70_r2"/>
    <property type="match status" value="1"/>
</dbReference>
<dbReference type="InterPro" id="IPR007627">
    <property type="entry name" value="RNA_pol_sigma70_r2"/>
</dbReference>
<evidence type="ECO:0000256" key="1">
    <source>
        <dbReference type="ARBA" id="ARBA00010641"/>
    </source>
</evidence>
<dbReference type="CDD" id="cd06171">
    <property type="entry name" value="Sigma70_r4"/>
    <property type="match status" value="1"/>
</dbReference>
<comment type="similarity">
    <text evidence="1">Belongs to the sigma-70 factor family. ECF subfamily.</text>
</comment>
<dbReference type="Gene3D" id="1.10.1740.10">
    <property type="match status" value="1"/>
</dbReference>
<dbReference type="Pfam" id="PF08281">
    <property type="entry name" value="Sigma70_r4_2"/>
    <property type="match status" value="1"/>
</dbReference>
<keyword evidence="4" id="KW-0804">Transcription</keyword>
<evidence type="ECO:0000313" key="7">
    <source>
        <dbReference type="EMBL" id="QDV82056.1"/>
    </source>
</evidence>
<dbReference type="RefSeq" id="WP_419580974.1">
    <property type="nucleotide sequence ID" value="NZ_CP036432.1"/>
</dbReference>
<evidence type="ECO:0000256" key="3">
    <source>
        <dbReference type="ARBA" id="ARBA00023082"/>
    </source>
</evidence>
<keyword evidence="3" id="KW-0731">Sigma factor</keyword>
<accession>A0ABX5XKZ1</accession>
<organism evidence="7 8">
    <name type="scientific">Stieleria magnilauensis</name>
    <dbReference type="NCBI Taxonomy" id="2527963"/>
    <lineage>
        <taxon>Bacteria</taxon>
        <taxon>Pseudomonadati</taxon>
        <taxon>Planctomycetota</taxon>
        <taxon>Planctomycetia</taxon>
        <taxon>Pirellulales</taxon>
        <taxon>Pirellulaceae</taxon>
        <taxon>Stieleria</taxon>
    </lineage>
</organism>
<evidence type="ECO:0000256" key="4">
    <source>
        <dbReference type="ARBA" id="ARBA00023163"/>
    </source>
</evidence>
<dbReference type="NCBIfam" id="TIGR02937">
    <property type="entry name" value="sigma70-ECF"/>
    <property type="match status" value="1"/>
</dbReference>
<dbReference type="Gene3D" id="1.10.10.10">
    <property type="entry name" value="Winged helix-like DNA-binding domain superfamily/Winged helix DNA-binding domain"/>
    <property type="match status" value="1"/>
</dbReference>
<proteinExistence type="inferred from homology"/>
<name>A0ABX5XKZ1_9BACT</name>
<dbReference type="InterPro" id="IPR013325">
    <property type="entry name" value="RNA_pol_sigma_r2"/>
</dbReference>
<dbReference type="InterPro" id="IPR013249">
    <property type="entry name" value="RNA_pol_sigma70_r4_t2"/>
</dbReference>
<evidence type="ECO:0000313" key="8">
    <source>
        <dbReference type="Proteomes" id="UP000318081"/>
    </source>
</evidence>
<dbReference type="PANTHER" id="PTHR43133:SF51">
    <property type="entry name" value="RNA POLYMERASE SIGMA FACTOR"/>
    <property type="match status" value="1"/>
</dbReference>
<dbReference type="NCBIfam" id="TIGR02984">
    <property type="entry name" value="Sig-70_plancto1"/>
    <property type="match status" value="1"/>
</dbReference>
<sequence length="211" mass="23282">MTNDDRIKLDAPQQRTTRLIAAAQAGDSDALGELLNHYRKYLVFLARTGLHHHLQGKADPSDIAQEVCLAAHGNIADFQGESAEEFAGWLRGILSNLLAMHVRKFLGTQKRDPRLEQNLNASLASASGFLQSRIAAEITSPSQHFARNEAFLQLAEALESLPEDYRQVIVLRHVDGLPFAEVAKSMGRSVDSVEKLWVRGLAKLKTTMGDV</sequence>
<dbReference type="EMBL" id="CP036432">
    <property type="protein sequence ID" value="QDV82056.1"/>
    <property type="molecule type" value="Genomic_DNA"/>
</dbReference>
<protein>
    <submittedName>
        <fullName evidence="7">ECF RNA polymerase sigma factor SigW</fullName>
    </submittedName>
</protein>
<evidence type="ECO:0000259" key="5">
    <source>
        <dbReference type="Pfam" id="PF04542"/>
    </source>
</evidence>
<keyword evidence="8" id="KW-1185">Reference proteome</keyword>
<dbReference type="SUPFAM" id="SSF88659">
    <property type="entry name" value="Sigma3 and sigma4 domains of RNA polymerase sigma factors"/>
    <property type="match status" value="1"/>
</dbReference>
<evidence type="ECO:0000256" key="2">
    <source>
        <dbReference type="ARBA" id="ARBA00023015"/>
    </source>
</evidence>
<dbReference type="Proteomes" id="UP000318081">
    <property type="component" value="Chromosome"/>
</dbReference>
<dbReference type="InterPro" id="IPR039425">
    <property type="entry name" value="RNA_pol_sigma-70-like"/>
</dbReference>
<gene>
    <name evidence="7" type="primary">sigW_2</name>
    <name evidence="7" type="ORF">TBK1r_09810</name>
</gene>
<feature type="domain" description="RNA polymerase sigma-70 region 2" evidence="5">
    <location>
        <begin position="38"/>
        <end position="104"/>
    </location>
</feature>
<keyword evidence="2" id="KW-0805">Transcription regulation</keyword>
<dbReference type="PANTHER" id="PTHR43133">
    <property type="entry name" value="RNA POLYMERASE ECF-TYPE SIGMA FACTO"/>
    <property type="match status" value="1"/>
</dbReference>
<feature type="domain" description="RNA polymerase sigma factor 70 region 4 type 2" evidence="6">
    <location>
        <begin position="152"/>
        <end position="204"/>
    </location>
</feature>
<reference evidence="7 8" key="1">
    <citation type="submission" date="2019-02" db="EMBL/GenBank/DDBJ databases">
        <title>Deep-cultivation of Planctomycetes and their phenomic and genomic characterization uncovers novel biology.</title>
        <authorList>
            <person name="Wiegand S."/>
            <person name="Jogler M."/>
            <person name="Boedeker C."/>
            <person name="Pinto D."/>
            <person name="Vollmers J."/>
            <person name="Rivas-Marin E."/>
            <person name="Kohn T."/>
            <person name="Peeters S.H."/>
            <person name="Heuer A."/>
            <person name="Rast P."/>
            <person name="Oberbeckmann S."/>
            <person name="Bunk B."/>
            <person name="Jeske O."/>
            <person name="Meyerdierks A."/>
            <person name="Storesund J.E."/>
            <person name="Kallscheuer N."/>
            <person name="Luecker S."/>
            <person name="Lage O.M."/>
            <person name="Pohl T."/>
            <person name="Merkel B.J."/>
            <person name="Hornburger P."/>
            <person name="Mueller R.-W."/>
            <person name="Bruemmer F."/>
            <person name="Labrenz M."/>
            <person name="Spormann A.M."/>
            <person name="Op den Camp H."/>
            <person name="Overmann J."/>
            <person name="Amann R."/>
            <person name="Jetten M.S.M."/>
            <person name="Mascher T."/>
            <person name="Medema M.H."/>
            <person name="Devos D.P."/>
            <person name="Kaster A.-K."/>
            <person name="Ovreas L."/>
            <person name="Rohde M."/>
            <person name="Galperin M.Y."/>
            <person name="Jogler C."/>
        </authorList>
    </citation>
    <scope>NUCLEOTIDE SEQUENCE [LARGE SCALE GENOMIC DNA]</scope>
    <source>
        <strain evidence="7 8">TBK1r</strain>
    </source>
</reference>
<dbReference type="SUPFAM" id="SSF88946">
    <property type="entry name" value="Sigma2 domain of RNA polymerase sigma factors"/>
    <property type="match status" value="1"/>
</dbReference>
<dbReference type="InterPro" id="IPR014284">
    <property type="entry name" value="RNA_pol_sigma-70_dom"/>
</dbReference>